<dbReference type="OrthoDB" id="9797989at2"/>
<dbReference type="Gene3D" id="3.40.630.30">
    <property type="match status" value="1"/>
</dbReference>
<dbReference type="RefSeq" id="WP_126012014.1">
    <property type="nucleotide sequence ID" value="NZ_CP034437.1"/>
</dbReference>
<reference evidence="3" key="1">
    <citation type="submission" date="2018-12" db="EMBL/GenBank/DDBJ databases">
        <title>Genome sequence of Peanibacillus sp.</title>
        <authorList>
            <person name="Subramani G."/>
            <person name="Srinivasan S."/>
            <person name="Kim M.K."/>
        </authorList>
    </citation>
    <scope>NUCLEOTIDE SEQUENCE [LARGE SCALE GENOMIC DNA]</scope>
    <source>
        <strain evidence="3">18JY67-1</strain>
    </source>
</reference>
<dbReference type="AlphaFoldDB" id="A0A3S8ZYU9"/>
<evidence type="ECO:0000313" key="3">
    <source>
        <dbReference type="Proteomes" id="UP000272528"/>
    </source>
</evidence>
<name>A0A3S8ZYU9_9BACL</name>
<dbReference type="GO" id="GO:0016747">
    <property type="term" value="F:acyltransferase activity, transferring groups other than amino-acyl groups"/>
    <property type="evidence" value="ECO:0007669"/>
    <property type="project" value="InterPro"/>
</dbReference>
<evidence type="ECO:0000259" key="1">
    <source>
        <dbReference type="PROSITE" id="PS51186"/>
    </source>
</evidence>
<dbReference type="KEGG" id="palb:EJC50_02525"/>
<organism evidence="2 3">
    <name type="scientific">Paenibacillus albus</name>
    <dbReference type="NCBI Taxonomy" id="2495582"/>
    <lineage>
        <taxon>Bacteria</taxon>
        <taxon>Bacillati</taxon>
        <taxon>Bacillota</taxon>
        <taxon>Bacilli</taxon>
        <taxon>Bacillales</taxon>
        <taxon>Paenibacillaceae</taxon>
        <taxon>Paenibacillus</taxon>
    </lineage>
</organism>
<dbReference type="InterPro" id="IPR016181">
    <property type="entry name" value="Acyl_CoA_acyltransferase"/>
</dbReference>
<protein>
    <submittedName>
        <fullName evidence="2">GNAT family N-acetyltransferase</fullName>
    </submittedName>
</protein>
<dbReference type="PANTHER" id="PTHR39173:SF1">
    <property type="entry name" value="ACETYLTRANSFERASE"/>
    <property type="match status" value="1"/>
</dbReference>
<dbReference type="PROSITE" id="PS51186">
    <property type="entry name" value="GNAT"/>
    <property type="match status" value="1"/>
</dbReference>
<dbReference type="Proteomes" id="UP000272528">
    <property type="component" value="Chromosome"/>
</dbReference>
<dbReference type="Pfam" id="PF13302">
    <property type="entry name" value="Acetyltransf_3"/>
    <property type="match status" value="1"/>
</dbReference>
<dbReference type="EMBL" id="CP034437">
    <property type="protein sequence ID" value="AZN38677.1"/>
    <property type="molecule type" value="Genomic_DNA"/>
</dbReference>
<proteinExistence type="predicted"/>
<dbReference type="InterPro" id="IPR000182">
    <property type="entry name" value="GNAT_dom"/>
</dbReference>
<accession>A0A3S8ZYU9</accession>
<dbReference type="SUPFAM" id="SSF55729">
    <property type="entry name" value="Acyl-CoA N-acyltransferases (Nat)"/>
    <property type="match status" value="1"/>
</dbReference>
<feature type="domain" description="N-acetyltransferase" evidence="1">
    <location>
        <begin position="31"/>
        <end position="170"/>
    </location>
</feature>
<keyword evidence="3" id="KW-1185">Reference proteome</keyword>
<dbReference type="PANTHER" id="PTHR39173">
    <property type="entry name" value="ACETYLTRANSFERASE"/>
    <property type="match status" value="1"/>
</dbReference>
<dbReference type="CDD" id="cd04301">
    <property type="entry name" value="NAT_SF"/>
    <property type="match status" value="1"/>
</dbReference>
<keyword evidence="2" id="KW-0808">Transferase</keyword>
<gene>
    <name evidence="2" type="ORF">EJC50_02525</name>
</gene>
<sequence length="174" mass="19350">MAKLVKPSTELKESYMAFYEEWIASGEDIVPWVVSVDPSDFDAYVRELNEAHLEEKLQEGWVPGSTYWLLDEADKVVGAVNIRHRLNQKLLESGGHIGYGVIPSERRKGYASQILAQALQKTDALGIREVLVCCDDGNIGSERTILGCGGQYESSFTEAHGNVVKRFWITRSGG</sequence>
<evidence type="ECO:0000313" key="2">
    <source>
        <dbReference type="EMBL" id="AZN38677.1"/>
    </source>
</evidence>